<proteinExistence type="predicted"/>
<reference evidence="1 2" key="1">
    <citation type="journal article" date="2012" name="Appl. Environ. Microbiol.">
        <title>Short-read sequencing for genomic analysis of the brown rot fungus Fibroporia radiculosa.</title>
        <authorList>
            <person name="Tang J.D."/>
            <person name="Perkins A.D."/>
            <person name="Sonstegard T.S."/>
            <person name="Schroeder S.G."/>
            <person name="Burgess S.C."/>
            <person name="Diehl S.V."/>
        </authorList>
    </citation>
    <scope>NUCLEOTIDE SEQUENCE [LARGE SCALE GENOMIC DNA]</scope>
    <source>
        <strain evidence="1 2">TFFH 294</strain>
    </source>
</reference>
<organism evidence="1 2">
    <name type="scientific">Fibroporia radiculosa</name>
    <dbReference type="NCBI Taxonomy" id="599839"/>
    <lineage>
        <taxon>Eukaryota</taxon>
        <taxon>Fungi</taxon>
        <taxon>Dikarya</taxon>
        <taxon>Basidiomycota</taxon>
        <taxon>Agaricomycotina</taxon>
        <taxon>Agaricomycetes</taxon>
        <taxon>Polyporales</taxon>
        <taxon>Fibroporiaceae</taxon>
        <taxon>Fibroporia</taxon>
    </lineage>
</organism>
<dbReference type="GeneID" id="24102063"/>
<accession>J7SD41</accession>
<keyword evidence="2" id="KW-1185">Reference proteome</keyword>
<dbReference type="HOGENOM" id="CLU_2757802_0_0_1"/>
<dbReference type="InParanoid" id="J7SD41"/>
<name>J7SD41_9APHY</name>
<protein>
    <submittedName>
        <fullName evidence="1">Uncharacterized protein</fullName>
    </submittedName>
</protein>
<dbReference type="AlphaFoldDB" id="J7SD41"/>
<dbReference type="RefSeq" id="XP_012177184.1">
    <property type="nucleotide sequence ID" value="XM_012321794.1"/>
</dbReference>
<dbReference type="EMBL" id="HE797678">
    <property type="protein sequence ID" value="CCM07163.1"/>
    <property type="molecule type" value="Genomic_DNA"/>
</dbReference>
<evidence type="ECO:0000313" key="1">
    <source>
        <dbReference type="EMBL" id="CCM07163.1"/>
    </source>
</evidence>
<evidence type="ECO:0000313" key="2">
    <source>
        <dbReference type="Proteomes" id="UP000006352"/>
    </source>
</evidence>
<gene>
    <name evidence="1" type="ORF">FIBRA_09502</name>
</gene>
<sequence length="70" mass="7953">MSSGMTVIPRNENALEQGPPFNIVEASQSHDNLIGIFWWQLYSGGLTLKAKPHHPEIETYDTGLTGQWRW</sequence>
<dbReference type="Proteomes" id="UP000006352">
    <property type="component" value="Unassembled WGS sequence"/>
</dbReference>